<gene>
    <name evidence="1" type="ORF">B5V51_8892</name>
</gene>
<name>A0A2A4J2G7_HELVI</name>
<evidence type="ECO:0000313" key="1">
    <source>
        <dbReference type="EMBL" id="PCG65630.1"/>
    </source>
</evidence>
<proteinExistence type="predicted"/>
<dbReference type="EMBL" id="NWSH01003952">
    <property type="protein sequence ID" value="PCG65630.1"/>
    <property type="molecule type" value="Genomic_DNA"/>
</dbReference>
<protein>
    <submittedName>
        <fullName evidence="1">Uncharacterized protein</fullName>
    </submittedName>
</protein>
<comment type="caution">
    <text evidence="1">The sequence shown here is derived from an EMBL/GenBank/DDBJ whole genome shotgun (WGS) entry which is preliminary data.</text>
</comment>
<sequence>MATDEEKTKIIKLLQDIKVPEVKLTERCFDLVKVFQQKFGTEVEAESRQEEVQQDLSENPYKVDQQLLEENERKLRELLAASNRAKKLNARNVIVTGADPKRPWRTNSSKEKLLRVDLELKRHLEKSTEMVVPLADNEMQDLVKECREEWRVAPAVGPNRLRDTVDAAKKNLPHFQYKKIHNSTATSIMPQAHAFHAKPAPATTNECSTID</sequence>
<organism evidence="1">
    <name type="scientific">Heliothis virescens</name>
    <name type="common">Tobacco budworm moth</name>
    <dbReference type="NCBI Taxonomy" id="7102"/>
    <lineage>
        <taxon>Eukaryota</taxon>
        <taxon>Metazoa</taxon>
        <taxon>Ecdysozoa</taxon>
        <taxon>Arthropoda</taxon>
        <taxon>Hexapoda</taxon>
        <taxon>Insecta</taxon>
        <taxon>Pterygota</taxon>
        <taxon>Neoptera</taxon>
        <taxon>Endopterygota</taxon>
        <taxon>Lepidoptera</taxon>
        <taxon>Glossata</taxon>
        <taxon>Ditrysia</taxon>
        <taxon>Noctuoidea</taxon>
        <taxon>Noctuidae</taxon>
        <taxon>Heliothinae</taxon>
        <taxon>Heliothis</taxon>
    </lineage>
</organism>
<dbReference type="AlphaFoldDB" id="A0A2A4J2G7"/>
<reference evidence="1" key="1">
    <citation type="submission" date="2017-09" db="EMBL/GenBank/DDBJ databases">
        <title>Contemporary evolution of a Lepidopteran species, Heliothis virescens, in response to modern agricultural practices.</title>
        <authorList>
            <person name="Fritz M.L."/>
            <person name="Deyonke A.M."/>
            <person name="Papanicolaou A."/>
            <person name="Micinski S."/>
            <person name="Westbrook J."/>
            <person name="Gould F."/>
        </authorList>
    </citation>
    <scope>NUCLEOTIDE SEQUENCE [LARGE SCALE GENOMIC DNA]</scope>
    <source>
        <strain evidence="1">HvINT-</strain>
        <tissue evidence="1">Whole body</tissue>
    </source>
</reference>
<accession>A0A2A4J2G7</accession>